<gene>
    <name evidence="1" type="ORF">ORF002</name>
</gene>
<organism evidence="1 2">
    <name type="scientific">Yersinia phage PYps23T</name>
    <dbReference type="NCBI Taxonomy" id="2801356"/>
    <lineage>
        <taxon>Viruses</taxon>
        <taxon>Duplodnaviria</taxon>
        <taxon>Heunggongvirae</taxon>
        <taxon>Uroviricota</taxon>
        <taxon>Caudoviricetes</taxon>
        <taxon>Chaseviridae</taxon>
        <taxon>Cleopatravirinae</taxon>
        <taxon>Carltongylesvirus</taxon>
        <taxon>Carltongylesvirus PYps23T</taxon>
    </lineage>
</organism>
<name>A0AAE7TQE4_9CAUD</name>
<evidence type="ECO:0000313" key="1">
    <source>
        <dbReference type="EMBL" id="QQO90921.1"/>
    </source>
</evidence>
<protein>
    <submittedName>
        <fullName evidence="1">Uncharacterized protein</fullName>
    </submittedName>
</protein>
<evidence type="ECO:0000313" key="2">
    <source>
        <dbReference type="Proteomes" id="UP000827718"/>
    </source>
</evidence>
<reference evidence="1 2" key="1">
    <citation type="submission" date="2020-10" db="EMBL/GenBank/DDBJ databases">
        <title>Genome sequence of Yersinia pseudotuberculosis phages.</title>
        <authorList>
            <person name="Hammerl J.A."/>
            <person name="Hertwig S."/>
        </authorList>
    </citation>
    <scope>NUCLEOTIDE SEQUENCE [LARGE SCALE GENOMIC DNA]</scope>
</reference>
<proteinExistence type="predicted"/>
<dbReference type="EMBL" id="MW147598">
    <property type="protein sequence ID" value="QQO90921.1"/>
    <property type="molecule type" value="Genomic_DNA"/>
</dbReference>
<dbReference type="Proteomes" id="UP000827718">
    <property type="component" value="Segment"/>
</dbReference>
<accession>A0AAE7TQE4</accession>
<sequence>MPICSNIYMPYCDNIVTIFVAQNRAGYEIKFDALLRLFSSFDFLLKERSMSKSSSLAKVISRLVGGP</sequence>
<keyword evidence="2" id="KW-1185">Reference proteome</keyword>